<protein>
    <submittedName>
        <fullName evidence="3">Uncharacterized protein</fullName>
    </submittedName>
</protein>
<evidence type="ECO:0000256" key="2">
    <source>
        <dbReference type="SAM" id="Phobius"/>
    </source>
</evidence>
<organism evidence="3 4">
    <name type="scientific">Sphaerobolus stellatus (strain SS14)</name>
    <dbReference type="NCBI Taxonomy" id="990650"/>
    <lineage>
        <taxon>Eukaryota</taxon>
        <taxon>Fungi</taxon>
        <taxon>Dikarya</taxon>
        <taxon>Basidiomycota</taxon>
        <taxon>Agaricomycotina</taxon>
        <taxon>Agaricomycetes</taxon>
        <taxon>Phallomycetidae</taxon>
        <taxon>Geastrales</taxon>
        <taxon>Sphaerobolaceae</taxon>
        <taxon>Sphaerobolus</taxon>
    </lineage>
</organism>
<name>A0A0C9V418_SPHS4</name>
<keyword evidence="2" id="KW-1133">Transmembrane helix</keyword>
<feature type="compositionally biased region" description="Basic and acidic residues" evidence="1">
    <location>
        <begin position="204"/>
        <end position="213"/>
    </location>
</feature>
<proteinExistence type="predicted"/>
<feature type="transmembrane region" description="Helical" evidence="2">
    <location>
        <begin position="78"/>
        <end position="101"/>
    </location>
</feature>
<dbReference type="EMBL" id="KN837231">
    <property type="protein sequence ID" value="KIJ32186.1"/>
    <property type="molecule type" value="Genomic_DNA"/>
</dbReference>
<evidence type="ECO:0000313" key="4">
    <source>
        <dbReference type="Proteomes" id="UP000054279"/>
    </source>
</evidence>
<dbReference type="OrthoDB" id="3242376at2759"/>
<feature type="transmembrane region" description="Helical" evidence="2">
    <location>
        <begin position="22"/>
        <end position="43"/>
    </location>
</feature>
<keyword evidence="2" id="KW-0472">Membrane</keyword>
<evidence type="ECO:0000256" key="1">
    <source>
        <dbReference type="SAM" id="MobiDB-lite"/>
    </source>
</evidence>
<dbReference type="AlphaFoldDB" id="A0A0C9V418"/>
<keyword evidence="2" id="KW-0812">Transmembrane</keyword>
<feature type="transmembrane region" description="Helical" evidence="2">
    <location>
        <begin position="122"/>
        <end position="140"/>
    </location>
</feature>
<keyword evidence="4" id="KW-1185">Reference proteome</keyword>
<reference evidence="3 4" key="1">
    <citation type="submission" date="2014-06" db="EMBL/GenBank/DDBJ databases">
        <title>Evolutionary Origins and Diversification of the Mycorrhizal Mutualists.</title>
        <authorList>
            <consortium name="DOE Joint Genome Institute"/>
            <consortium name="Mycorrhizal Genomics Consortium"/>
            <person name="Kohler A."/>
            <person name="Kuo A."/>
            <person name="Nagy L.G."/>
            <person name="Floudas D."/>
            <person name="Copeland A."/>
            <person name="Barry K.W."/>
            <person name="Cichocki N."/>
            <person name="Veneault-Fourrey C."/>
            <person name="LaButti K."/>
            <person name="Lindquist E.A."/>
            <person name="Lipzen A."/>
            <person name="Lundell T."/>
            <person name="Morin E."/>
            <person name="Murat C."/>
            <person name="Riley R."/>
            <person name="Ohm R."/>
            <person name="Sun H."/>
            <person name="Tunlid A."/>
            <person name="Henrissat B."/>
            <person name="Grigoriev I.V."/>
            <person name="Hibbett D.S."/>
            <person name="Martin F."/>
        </authorList>
    </citation>
    <scope>NUCLEOTIDE SEQUENCE [LARGE SCALE GENOMIC DNA]</scope>
    <source>
        <strain evidence="3 4">SS14</strain>
    </source>
</reference>
<evidence type="ECO:0000313" key="3">
    <source>
        <dbReference type="EMBL" id="KIJ32186.1"/>
    </source>
</evidence>
<dbReference type="HOGENOM" id="CLU_1074301_0_0_1"/>
<sequence>MPGVCLILLFCEPLLKIITANWVLAITALIYLGQVTVLGWSLWKDMTRFPIQAVDGAAGDFKTLCIFDTEIDTGSKSLAPVFIAAIVFDIMIFCLTFWKGLQTRLHKTTIPLLQVILRDGNFYFIAIFIVNFITLIVILVDPFSLYLGTSNVQISAVITGVLVTRLFFNFKHVALRSRNNPLSLNAMRNRGTSPSTLRENGLVRNEHKPEESSAGKFGTMTLRTMVDLDLSDLGVDLQGTEVDSVPSLPEEETETYGVF</sequence>
<accession>A0A0C9V418</accession>
<feature type="transmembrane region" description="Helical" evidence="2">
    <location>
        <begin position="146"/>
        <end position="168"/>
    </location>
</feature>
<feature type="region of interest" description="Disordered" evidence="1">
    <location>
        <begin position="185"/>
        <end position="214"/>
    </location>
</feature>
<dbReference type="Proteomes" id="UP000054279">
    <property type="component" value="Unassembled WGS sequence"/>
</dbReference>
<gene>
    <name evidence="3" type="ORF">M422DRAFT_266119</name>
</gene>